<dbReference type="InterPro" id="IPR036457">
    <property type="entry name" value="PPM-type-like_dom_sf"/>
</dbReference>
<dbReference type="EMBL" id="DS989858">
    <property type="protein sequence ID" value="EDX73326.1"/>
    <property type="molecule type" value="Genomic_DNA"/>
</dbReference>
<dbReference type="SUPFAM" id="SSF81606">
    <property type="entry name" value="PP2C-like"/>
    <property type="match status" value="1"/>
</dbReference>
<evidence type="ECO:0000259" key="4">
    <source>
        <dbReference type="SMART" id="SM00331"/>
    </source>
</evidence>
<dbReference type="SMART" id="SM00065">
    <property type="entry name" value="GAF"/>
    <property type="match status" value="1"/>
</dbReference>
<dbReference type="PANTHER" id="PTHR43156:SF2">
    <property type="entry name" value="STAGE II SPORULATION PROTEIN E"/>
    <property type="match status" value="1"/>
</dbReference>
<dbReference type="InterPro" id="IPR029016">
    <property type="entry name" value="GAF-like_dom_sf"/>
</dbReference>
<dbReference type="Proteomes" id="UP000003835">
    <property type="component" value="Unassembled WGS sequence"/>
</dbReference>
<sequence>MLPNPDVMTARPFPSQPPNSANGTPYIAASDRTPVSALKELVACLHREQHKIQDLLSSLGFALRSFNNLNQFLELIPLMSARVTDTEGGALVLLKPNGQLRLEQMHCQDNQECQTLRPALERATQTIAAQGNEDGKSAMSPEQLDAIWSSFDDQVNRYLDTDIQLFGTPILIKNVERGRLYVFTDDLNYSWTPTRQKLVRLVADQTAVAIANDELTVELRKKERLDRELEIGAEIQLRLLPRQCPSIKGIELAARCQTASRVGGDYYDFIPTNYDQLRPIPPCDNKHIDAHKASVPWSVVIGDVMGKGVPAGLIMTMTRGMLRAEVLNRHTPARILEHLNRVMYADLENSNRFVTLFYSEYDPQTRILSYSNAAHNPPFLWKASSHSIQRLDTDGMLIGLEADSQYEDDQIQLDVGDTIIYYTDGFTDVANQHGDRFDEENLIEAFRWACEHRQGSQPILDYLFERVGEFMGGKNRNGDDMTLVVLQVKSSE</sequence>
<dbReference type="InterPro" id="IPR052016">
    <property type="entry name" value="Bact_Sigma-Reg"/>
</dbReference>
<evidence type="ECO:0000313" key="5">
    <source>
        <dbReference type="EMBL" id="EDX73326.1"/>
    </source>
</evidence>
<evidence type="ECO:0000313" key="6">
    <source>
        <dbReference type="Proteomes" id="UP000003835"/>
    </source>
</evidence>
<feature type="region of interest" description="Disordered" evidence="2">
    <location>
        <begin position="1"/>
        <end position="24"/>
    </location>
</feature>
<accession>B4VXF6</accession>
<dbReference type="Gene3D" id="3.30.450.40">
    <property type="match status" value="1"/>
</dbReference>
<dbReference type="PANTHER" id="PTHR43156">
    <property type="entry name" value="STAGE II SPORULATION PROTEIN E-RELATED"/>
    <property type="match status" value="1"/>
</dbReference>
<protein>
    <submittedName>
        <fullName evidence="5">Stage II sporulation protein E</fullName>
    </submittedName>
</protein>
<dbReference type="Pfam" id="PF07228">
    <property type="entry name" value="SpoIIE"/>
    <property type="match status" value="1"/>
</dbReference>
<evidence type="ECO:0000256" key="1">
    <source>
        <dbReference type="ARBA" id="ARBA00022801"/>
    </source>
</evidence>
<organism evidence="5 6">
    <name type="scientific">Coleofasciculus chthonoplastes PCC 7420</name>
    <dbReference type="NCBI Taxonomy" id="118168"/>
    <lineage>
        <taxon>Bacteria</taxon>
        <taxon>Bacillati</taxon>
        <taxon>Cyanobacteriota</taxon>
        <taxon>Cyanophyceae</taxon>
        <taxon>Coleofasciculales</taxon>
        <taxon>Coleofasciculaceae</taxon>
        <taxon>Coleofasciculus</taxon>
    </lineage>
</organism>
<gene>
    <name evidence="5" type="ORF">MC7420_1122</name>
</gene>
<dbReference type="eggNOG" id="COG2208">
    <property type="taxonomic scope" value="Bacteria"/>
</dbReference>
<dbReference type="HOGENOM" id="CLU_000445_43_6_3"/>
<evidence type="ECO:0000256" key="2">
    <source>
        <dbReference type="SAM" id="MobiDB-lite"/>
    </source>
</evidence>
<evidence type="ECO:0000259" key="3">
    <source>
        <dbReference type="SMART" id="SM00065"/>
    </source>
</evidence>
<dbReference type="AlphaFoldDB" id="B4VXF6"/>
<dbReference type="InterPro" id="IPR003018">
    <property type="entry name" value="GAF"/>
</dbReference>
<feature type="domain" description="GAF" evidence="3">
    <location>
        <begin position="68"/>
        <end position="220"/>
    </location>
</feature>
<dbReference type="Gene3D" id="3.60.40.10">
    <property type="entry name" value="PPM-type phosphatase domain"/>
    <property type="match status" value="1"/>
</dbReference>
<keyword evidence="1" id="KW-0378">Hydrolase</keyword>
<feature type="domain" description="PPM-type phosphatase" evidence="4">
    <location>
        <begin position="247"/>
        <end position="488"/>
    </location>
</feature>
<dbReference type="SMART" id="SM00331">
    <property type="entry name" value="PP2C_SIG"/>
    <property type="match status" value="1"/>
</dbReference>
<dbReference type="InterPro" id="IPR001932">
    <property type="entry name" value="PPM-type_phosphatase-like_dom"/>
</dbReference>
<dbReference type="STRING" id="118168.MC7420_1122"/>
<dbReference type="GO" id="GO:0016791">
    <property type="term" value="F:phosphatase activity"/>
    <property type="evidence" value="ECO:0007669"/>
    <property type="project" value="TreeGrafter"/>
</dbReference>
<dbReference type="SUPFAM" id="SSF55781">
    <property type="entry name" value="GAF domain-like"/>
    <property type="match status" value="1"/>
</dbReference>
<keyword evidence="6" id="KW-1185">Reference proteome</keyword>
<reference evidence="5 6" key="1">
    <citation type="submission" date="2008-07" db="EMBL/GenBank/DDBJ databases">
        <authorList>
            <person name="Tandeau de Marsac N."/>
            <person name="Ferriera S."/>
            <person name="Johnson J."/>
            <person name="Kravitz S."/>
            <person name="Beeson K."/>
            <person name="Sutton G."/>
            <person name="Rogers Y.-H."/>
            <person name="Friedman R."/>
            <person name="Frazier M."/>
            <person name="Venter J.C."/>
        </authorList>
    </citation>
    <scope>NUCLEOTIDE SEQUENCE [LARGE SCALE GENOMIC DNA]</scope>
    <source>
        <strain evidence="5 6">PCC 7420</strain>
    </source>
</reference>
<name>B4VXF6_9CYAN</name>
<proteinExistence type="predicted"/>